<dbReference type="InterPro" id="IPR039299">
    <property type="entry name" value="SEOA"/>
</dbReference>
<dbReference type="GO" id="GO:0010088">
    <property type="term" value="P:phloem development"/>
    <property type="evidence" value="ECO:0007669"/>
    <property type="project" value="InterPro"/>
</dbReference>
<dbReference type="AlphaFoldDB" id="A0A978V4C4"/>
<dbReference type="Pfam" id="PF14577">
    <property type="entry name" value="SEO_C"/>
    <property type="match status" value="1"/>
</dbReference>
<proteinExistence type="predicted"/>
<comment type="caution">
    <text evidence="2">The sequence shown here is derived from an EMBL/GenBank/DDBJ whole genome shotgun (WGS) entry which is preliminary data.</text>
</comment>
<feature type="domain" description="Sieve element occlusion C-terminal" evidence="1">
    <location>
        <begin position="11"/>
        <end position="121"/>
    </location>
</feature>
<protein>
    <recommendedName>
        <fullName evidence="1">Sieve element occlusion C-terminal domain-containing protein</fullName>
    </recommendedName>
</protein>
<sequence>MSMIKRSLTRALKREVPKLLWFKKESGWAMLFKGLNMVPSGHGSTMLKVLEDFEKWEGKVANNNLGSAFKEYHDKVAKDSHLCHRFDAKNVIEKGIPYDAIVQCSECSNVMGIYLTFQCCHGHIE</sequence>
<evidence type="ECO:0000313" key="3">
    <source>
        <dbReference type="Proteomes" id="UP000813462"/>
    </source>
</evidence>
<gene>
    <name evidence="2" type="ORF">FEM48_Zijuj07G0113800</name>
</gene>
<accession>A0A978V4C4</accession>
<name>A0A978V4C4_ZIZJJ</name>
<dbReference type="PANTHER" id="PTHR33232:SF18">
    <property type="entry name" value="PROTEIN SIEVE ELEMENT OCCLUSION B-LIKE"/>
    <property type="match status" value="1"/>
</dbReference>
<evidence type="ECO:0000313" key="2">
    <source>
        <dbReference type="EMBL" id="KAH7522207.1"/>
    </source>
</evidence>
<dbReference type="InterPro" id="IPR027944">
    <property type="entry name" value="SEO_C"/>
</dbReference>
<dbReference type="EMBL" id="JAEACU010000007">
    <property type="protein sequence ID" value="KAH7522207.1"/>
    <property type="molecule type" value="Genomic_DNA"/>
</dbReference>
<evidence type="ECO:0000259" key="1">
    <source>
        <dbReference type="Pfam" id="PF14577"/>
    </source>
</evidence>
<reference evidence="2" key="1">
    <citation type="journal article" date="2021" name="Front. Plant Sci.">
        <title>Chromosome-Scale Genome Assembly for Chinese Sour Jujube and Insights Into Its Genome Evolution and Domestication Signature.</title>
        <authorList>
            <person name="Shen L.-Y."/>
            <person name="Luo H."/>
            <person name="Wang X.-L."/>
            <person name="Wang X.-M."/>
            <person name="Qiu X.-J."/>
            <person name="Liu H."/>
            <person name="Zhou S.-S."/>
            <person name="Jia K.-H."/>
            <person name="Nie S."/>
            <person name="Bao Y.-T."/>
            <person name="Zhang R.-G."/>
            <person name="Yun Q.-Z."/>
            <person name="Chai Y.-H."/>
            <person name="Lu J.-Y."/>
            <person name="Li Y."/>
            <person name="Zhao S.-W."/>
            <person name="Mao J.-F."/>
            <person name="Jia S.-G."/>
            <person name="Mao Y.-M."/>
        </authorList>
    </citation>
    <scope>NUCLEOTIDE SEQUENCE</scope>
    <source>
        <strain evidence="2">AT0</strain>
        <tissue evidence="2">Leaf</tissue>
    </source>
</reference>
<dbReference type="Proteomes" id="UP000813462">
    <property type="component" value="Unassembled WGS sequence"/>
</dbReference>
<organism evidence="2 3">
    <name type="scientific">Ziziphus jujuba var. spinosa</name>
    <dbReference type="NCBI Taxonomy" id="714518"/>
    <lineage>
        <taxon>Eukaryota</taxon>
        <taxon>Viridiplantae</taxon>
        <taxon>Streptophyta</taxon>
        <taxon>Embryophyta</taxon>
        <taxon>Tracheophyta</taxon>
        <taxon>Spermatophyta</taxon>
        <taxon>Magnoliopsida</taxon>
        <taxon>eudicotyledons</taxon>
        <taxon>Gunneridae</taxon>
        <taxon>Pentapetalae</taxon>
        <taxon>rosids</taxon>
        <taxon>fabids</taxon>
        <taxon>Rosales</taxon>
        <taxon>Rhamnaceae</taxon>
        <taxon>Paliureae</taxon>
        <taxon>Ziziphus</taxon>
    </lineage>
</organism>
<dbReference type="PANTHER" id="PTHR33232">
    <property type="entry name" value="PROTEIN SIEVE ELEMENT OCCLUSION B-LIKE"/>
    <property type="match status" value="1"/>
</dbReference>